<protein>
    <submittedName>
        <fullName evidence="1">Uncharacterized protein</fullName>
    </submittedName>
</protein>
<evidence type="ECO:0000313" key="2">
    <source>
        <dbReference type="Proteomes" id="UP001281147"/>
    </source>
</evidence>
<dbReference type="Proteomes" id="UP001281147">
    <property type="component" value="Unassembled WGS sequence"/>
</dbReference>
<dbReference type="EMBL" id="JAUTXU010000053">
    <property type="protein sequence ID" value="KAK3714860.1"/>
    <property type="molecule type" value="Genomic_DNA"/>
</dbReference>
<comment type="caution">
    <text evidence="1">The sequence shown here is derived from an EMBL/GenBank/DDBJ whole genome shotgun (WGS) entry which is preliminary data.</text>
</comment>
<evidence type="ECO:0000313" key="1">
    <source>
        <dbReference type="EMBL" id="KAK3714860.1"/>
    </source>
</evidence>
<proteinExistence type="predicted"/>
<organism evidence="1 2">
    <name type="scientific">Vermiconidia calcicola</name>
    <dbReference type="NCBI Taxonomy" id="1690605"/>
    <lineage>
        <taxon>Eukaryota</taxon>
        <taxon>Fungi</taxon>
        <taxon>Dikarya</taxon>
        <taxon>Ascomycota</taxon>
        <taxon>Pezizomycotina</taxon>
        <taxon>Dothideomycetes</taxon>
        <taxon>Dothideomycetidae</taxon>
        <taxon>Mycosphaerellales</taxon>
        <taxon>Extremaceae</taxon>
        <taxon>Vermiconidia</taxon>
    </lineage>
</organism>
<sequence>MSDQALFDRIHRHHEATVDPGTPTLSLASDGSSREQYSEPSSPLIGPWSFPSAAERAAQPRPHHFDSVSVSPKCTYATYDDAARTISDGGCIHGWDRRRHYGDSLLRNCRMLLVPPTVLATCDVATDLFSHASIPGLSGGSTPFSTETALPSNVAELSTPELVRLAKRLTGEIHRIASELERRQPADDDDYFDDGELATCSSCLRGGGGDTSPAFSASVSPLMLDAGSGGEGTAEKNSGSSCITSANVPLPPSPDGASTFEQASESPHDFLELIQGTERPVLGSTTSEPWRIDQQQREDAADFFYRKAVQEGYDHAWLMSREYLTCKKDSKIPALLEQVAAERARYLQEQEDYYFALSLEQAERRRVDEQMERLWSNTDVQKALHRTIHGGNGYDGDDELKFKCNDLESSDTEDNVIPGEAEESKSDQDPTEPSLEFVNGSPSEYAGVQLPMDT</sequence>
<reference evidence="1" key="1">
    <citation type="submission" date="2023-07" db="EMBL/GenBank/DDBJ databases">
        <title>Black Yeasts Isolated from many extreme environments.</title>
        <authorList>
            <person name="Coleine C."/>
            <person name="Stajich J.E."/>
            <person name="Selbmann L."/>
        </authorList>
    </citation>
    <scope>NUCLEOTIDE SEQUENCE</scope>
    <source>
        <strain evidence="1">CCFEE 5714</strain>
    </source>
</reference>
<name>A0ACC3ND77_9PEZI</name>
<keyword evidence="2" id="KW-1185">Reference proteome</keyword>
<gene>
    <name evidence="1" type="ORF">LTR37_007595</name>
</gene>
<accession>A0ACC3ND77</accession>